<sequence length="926" mass="95472">MMISGGAGGVSRAYGRAAVTVAGNGVTDENDDGAMDVDDGKEARSESEADTNVSSNNVSSTGRCCAEDNKSSSGGAAEVEAVPSAETGTGAGVGAGAPAVGQSVGHKNIVGSVGIAKLRKIWDPAVPRVEELFSAATTATAAAASTVCERNATSGGGSITGESGDGSISSSSERNSGSDSISRAGSSVRGGKGTVDTDAVRKEALVSSSSSPPLPSTSCVGVTAVSSVSGGTSGGSSANRAVNRAAIQAGRVAWCDDGETFFLLNHEGNLLKIKTHCDGSLSLLARADPQGGASPATLQLAPDGDKVLIATATRGLCLVPTEDLDLVKAEPFGENLGPRGAKARYWGAATLGDIHGRGHDGSRKRRLTIVGNPSRTRDDKTDLFFFGLGGGQPERIDTPRREGVLALACSPRRPLLMFLCPTGEVYFKEEVLKTDFPGPWYPSGYVLIDNNVDYLEAEDELDTVVMTGPGGEVLSKTQAHEVVVPWQHEAVAQEDSSLGEKEEPVDVEGGGDTELWADAQPGELRWVPEREDSWPSEGGSEDGSGGPRSSPRGGGQESFAGPLARLLGATPALLKEARKRFGSSGMSENDLAEKRRKLVPKMMEDLAIKKKKNDEEAIKRKRKLEEARAKARRNRERKAAAEAEKAAERAKEAEIRAAAARAAAEEEAARNEESDQRRTDTAEAAENDRHPMVGVQALLTTSGNMKGRGAAGGGAMGGTRDSYDGGVRGNKGSTAAAAAVPLVTSTGADAAVHTLMPPPDDCPPSTDRSNGCGGGSVGGAAADAAAWLAANAPGDEADRQMASSTLVPATSSWGSRGLVPEGARATASAGVISGELMPVPPAVLGSASGSVVGAGWRRYAEERDGSARSESRGGGAGRDYQQRQDSSSVGGSRSLYLGAEDRVISELPHKSQRVAVDHGHFQRPPR</sequence>
<feature type="region of interest" description="Disordered" evidence="1">
    <location>
        <begin position="24"/>
        <end position="80"/>
    </location>
</feature>
<keyword evidence="3" id="KW-1185">Reference proteome</keyword>
<evidence type="ECO:0000256" key="1">
    <source>
        <dbReference type="SAM" id="MobiDB-lite"/>
    </source>
</evidence>
<dbReference type="InParanoid" id="D7FSY9"/>
<feature type="compositionally biased region" description="Basic and acidic residues" evidence="1">
    <location>
        <begin position="637"/>
        <end position="655"/>
    </location>
</feature>
<feature type="region of interest" description="Disordered" evidence="1">
    <location>
        <begin position="907"/>
        <end position="926"/>
    </location>
</feature>
<dbReference type="AlphaFoldDB" id="D7FSY9"/>
<feature type="region of interest" description="Disordered" evidence="1">
    <location>
        <begin position="860"/>
        <end position="894"/>
    </location>
</feature>
<accession>D7FSY9</accession>
<feature type="compositionally biased region" description="Basic and acidic residues" evidence="1">
    <location>
        <begin position="38"/>
        <end position="47"/>
    </location>
</feature>
<gene>
    <name evidence="2" type="ORF">Esi_0242_0022</name>
</gene>
<feature type="compositionally biased region" description="Gly residues" evidence="1">
    <location>
        <begin position="541"/>
        <end position="556"/>
    </location>
</feature>
<feature type="compositionally biased region" description="Basic and acidic residues" evidence="1">
    <location>
        <begin position="602"/>
        <end position="629"/>
    </location>
</feature>
<dbReference type="EMBL" id="FN649755">
    <property type="protein sequence ID" value="CBJ31280.1"/>
    <property type="molecule type" value="Genomic_DNA"/>
</dbReference>
<feature type="compositionally biased region" description="Basic and acidic residues" evidence="1">
    <location>
        <begin position="860"/>
        <end position="871"/>
    </location>
</feature>
<reference evidence="2 3" key="1">
    <citation type="journal article" date="2010" name="Nature">
        <title>The Ectocarpus genome and the independent evolution of multicellularity in brown algae.</title>
        <authorList>
            <person name="Cock J.M."/>
            <person name="Sterck L."/>
            <person name="Rouze P."/>
            <person name="Scornet D."/>
            <person name="Allen A.E."/>
            <person name="Amoutzias G."/>
            <person name="Anthouard V."/>
            <person name="Artiguenave F."/>
            <person name="Aury J.M."/>
            <person name="Badger J.H."/>
            <person name="Beszteri B."/>
            <person name="Billiau K."/>
            <person name="Bonnet E."/>
            <person name="Bothwell J.H."/>
            <person name="Bowler C."/>
            <person name="Boyen C."/>
            <person name="Brownlee C."/>
            <person name="Carrano C.J."/>
            <person name="Charrier B."/>
            <person name="Cho G.Y."/>
            <person name="Coelho S.M."/>
            <person name="Collen J."/>
            <person name="Corre E."/>
            <person name="Da Silva C."/>
            <person name="Delage L."/>
            <person name="Delaroque N."/>
            <person name="Dittami S.M."/>
            <person name="Doulbeau S."/>
            <person name="Elias M."/>
            <person name="Farnham G."/>
            <person name="Gachon C.M."/>
            <person name="Gschloessl B."/>
            <person name="Heesch S."/>
            <person name="Jabbari K."/>
            <person name="Jubin C."/>
            <person name="Kawai H."/>
            <person name="Kimura K."/>
            <person name="Kloareg B."/>
            <person name="Kupper F.C."/>
            <person name="Lang D."/>
            <person name="Le Bail A."/>
            <person name="Leblanc C."/>
            <person name="Lerouge P."/>
            <person name="Lohr M."/>
            <person name="Lopez P.J."/>
            <person name="Martens C."/>
            <person name="Maumus F."/>
            <person name="Michel G."/>
            <person name="Miranda-Saavedra D."/>
            <person name="Morales J."/>
            <person name="Moreau H."/>
            <person name="Motomura T."/>
            <person name="Nagasato C."/>
            <person name="Napoli C.A."/>
            <person name="Nelson D.R."/>
            <person name="Nyvall-Collen P."/>
            <person name="Peters A.F."/>
            <person name="Pommier C."/>
            <person name="Potin P."/>
            <person name="Poulain J."/>
            <person name="Quesneville H."/>
            <person name="Read B."/>
            <person name="Rensing S.A."/>
            <person name="Ritter A."/>
            <person name="Rousvoal S."/>
            <person name="Samanta M."/>
            <person name="Samson G."/>
            <person name="Schroeder D.C."/>
            <person name="Segurens B."/>
            <person name="Strittmatter M."/>
            <person name="Tonon T."/>
            <person name="Tregear J.W."/>
            <person name="Valentin K."/>
            <person name="von Dassow P."/>
            <person name="Yamagishi T."/>
            <person name="Van de Peer Y."/>
            <person name="Wincker P."/>
        </authorList>
    </citation>
    <scope>NUCLEOTIDE SEQUENCE [LARGE SCALE GENOMIC DNA]</scope>
    <source>
        <strain evidence="3">Ec32 / CCAP1310/4</strain>
    </source>
</reference>
<feature type="compositionally biased region" description="Low complexity" evidence="1">
    <location>
        <begin position="160"/>
        <end position="187"/>
    </location>
</feature>
<feature type="compositionally biased region" description="Polar residues" evidence="1">
    <location>
        <begin position="801"/>
        <end position="814"/>
    </location>
</feature>
<evidence type="ECO:0000313" key="2">
    <source>
        <dbReference type="EMBL" id="CBJ31280.1"/>
    </source>
</evidence>
<feature type="compositionally biased region" description="Basic and acidic residues" evidence="1">
    <location>
        <begin position="907"/>
        <end position="920"/>
    </location>
</feature>
<feature type="region of interest" description="Disordered" evidence="1">
    <location>
        <begin position="578"/>
        <end position="728"/>
    </location>
</feature>
<feature type="compositionally biased region" description="Basic and acidic residues" evidence="1">
    <location>
        <begin position="663"/>
        <end position="691"/>
    </location>
</feature>
<organism evidence="2 3">
    <name type="scientific">Ectocarpus siliculosus</name>
    <name type="common">Brown alga</name>
    <name type="synonym">Conferva siliculosa</name>
    <dbReference type="NCBI Taxonomy" id="2880"/>
    <lineage>
        <taxon>Eukaryota</taxon>
        <taxon>Sar</taxon>
        <taxon>Stramenopiles</taxon>
        <taxon>Ochrophyta</taxon>
        <taxon>PX clade</taxon>
        <taxon>Phaeophyceae</taxon>
        <taxon>Ectocarpales</taxon>
        <taxon>Ectocarpaceae</taxon>
        <taxon>Ectocarpus</taxon>
    </lineage>
</organism>
<feature type="region of interest" description="Disordered" evidence="1">
    <location>
        <begin position="151"/>
        <end position="197"/>
    </location>
</feature>
<dbReference type="Proteomes" id="UP000002630">
    <property type="component" value="Linkage Group LG30"/>
</dbReference>
<protein>
    <submittedName>
        <fullName evidence="2">Uncharacterized protein</fullName>
    </submittedName>
</protein>
<dbReference type="OrthoDB" id="49621at2759"/>
<dbReference type="EMBL" id="FN648423">
    <property type="protein sequence ID" value="CBJ31280.1"/>
    <property type="molecule type" value="Genomic_DNA"/>
</dbReference>
<evidence type="ECO:0000313" key="3">
    <source>
        <dbReference type="Proteomes" id="UP000002630"/>
    </source>
</evidence>
<feature type="region of interest" description="Disordered" evidence="1">
    <location>
        <begin position="490"/>
        <end position="564"/>
    </location>
</feature>
<feature type="compositionally biased region" description="Acidic residues" evidence="1">
    <location>
        <begin position="28"/>
        <end position="37"/>
    </location>
</feature>
<feature type="region of interest" description="Disordered" evidence="1">
    <location>
        <begin position="799"/>
        <end position="818"/>
    </location>
</feature>
<name>D7FSY9_ECTSI</name>
<proteinExistence type="predicted"/>